<evidence type="ECO:0000256" key="3">
    <source>
        <dbReference type="RuleBase" id="RU365090"/>
    </source>
</evidence>
<comment type="cofactor">
    <cofactor evidence="3">
        <name>Mg(2+)</name>
        <dbReference type="ChEBI" id="CHEBI:18420"/>
    </cofactor>
</comment>
<gene>
    <name evidence="6" type="ORF">EUX98_g6357</name>
</gene>
<comment type="similarity">
    <text evidence="1">In the C-terminal section; belongs to the MoeA family.</text>
</comment>
<dbReference type="GO" id="GO:0061599">
    <property type="term" value="F:molybdopterin molybdotransferase activity"/>
    <property type="evidence" value="ECO:0007669"/>
    <property type="project" value="UniProtKB-UniRule"/>
</dbReference>
<dbReference type="AlphaFoldDB" id="A0A4S4MRU2"/>
<dbReference type="SUPFAM" id="SSF53218">
    <property type="entry name" value="Molybdenum cofactor biosynthesis proteins"/>
    <property type="match status" value="1"/>
</dbReference>
<dbReference type="Proteomes" id="UP000308730">
    <property type="component" value="Unassembled WGS sequence"/>
</dbReference>
<dbReference type="InterPro" id="IPR005110">
    <property type="entry name" value="MoeA_linker/N"/>
</dbReference>
<accession>A0A4S4MRU2</accession>
<keyword evidence="3" id="KW-0808">Transferase</keyword>
<dbReference type="PANTHER" id="PTHR10192">
    <property type="entry name" value="MOLYBDOPTERIN BIOSYNTHESIS PROTEIN"/>
    <property type="match status" value="1"/>
</dbReference>
<dbReference type="Gene3D" id="3.90.105.10">
    <property type="entry name" value="Molybdopterin biosynthesis moea protein, domain 2"/>
    <property type="match status" value="1"/>
</dbReference>
<dbReference type="InterPro" id="IPR036425">
    <property type="entry name" value="MoaB/Mog-like_dom_sf"/>
</dbReference>
<evidence type="ECO:0000256" key="2">
    <source>
        <dbReference type="ARBA" id="ARBA00012509"/>
    </source>
</evidence>
<keyword evidence="7" id="KW-1185">Reference proteome</keyword>
<evidence type="ECO:0000313" key="6">
    <source>
        <dbReference type="EMBL" id="THH27821.1"/>
    </source>
</evidence>
<proteinExistence type="inferred from homology"/>
<dbReference type="UniPathway" id="UPA00344"/>
<dbReference type="Pfam" id="PF03453">
    <property type="entry name" value="MoeA_N"/>
    <property type="match status" value="1"/>
</dbReference>
<comment type="catalytic activity">
    <reaction evidence="3">
        <text>molybdopterin + ATP + H(+) = adenylyl-molybdopterin + diphosphate</text>
        <dbReference type="Rhea" id="RHEA:31331"/>
        <dbReference type="ChEBI" id="CHEBI:15378"/>
        <dbReference type="ChEBI" id="CHEBI:30616"/>
        <dbReference type="ChEBI" id="CHEBI:33019"/>
        <dbReference type="ChEBI" id="CHEBI:58698"/>
        <dbReference type="ChEBI" id="CHEBI:62727"/>
    </reaction>
</comment>
<dbReference type="PANTHER" id="PTHR10192:SF5">
    <property type="entry name" value="GEPHYRIN"/>
    <property type="match status" value="1"/>
</dbReference>
<dbReference type="GO" id="GO:0005524">
    <property type="term" value="F:ATP binding"/>
    <property type="evidence" value="ECO:0007669"/>
    <property type="project" value="UniProtKB-UniRule"/>
</dbReference>
<dbReference type="Gene3D" id="3.40.980.10">
    <property type="entry name" value="MoaB/Mog-like domain"/>
    <property type="match status" value="1"/>
</dbReference>
<evidence type="ECO:0000259" key="4">
    <source>
        <dbReference type="Pfam" id="PF00994"/>
    </source>
</evidence>
<dbReference type="Gene3D" id="2.170.190.11">
    <property type="entry name" value="Molybdopterin biosynthesis moea protein, domain 3"/>
    <property type="match status" value="1"/>
</dbReference>
<name>A0A4S4MRU2_9APHY</name>
<protein>
    <recommendedName>
        <fullName evidence="2">molybdopterin adenylyltransferase</fullName>
        <ecNumber evidence="2">2.7.7.75</ecNumber>
    </recommendedName>
</protein>
<dbReference type="InterPro" id="IPR036135">
    <property type="entry name" value="MoeA_linker/N_sf"/>
</dbReference>
<feature type="domain" description="MoaB/Mog" evidence="4">
    <location>
        <begin position="172"/>
        <end position="221"/>
    </location>
</feature>
<keyword evidence="3" id="KW-0460">Magnesium</keyword>
<dbReference type="GO" id="GO:0046872">
    <property type="term" value="F:metal ion binding"/>
    <property type="evidence" value="ECO:0007669"/>
    <property type="project" value="UniProtKB-UniRule"/>
</dbReference>
<comment type="function">
    <text evidence="3">Catalyzes two steps in the biosynthesis of the molybdenum cofactor. In the first step, molybdopterin is adenylated. Subsequently, molybdate is inserted into adenylated molybdopterin and AMP is released.</text>
</comment>
<dbReference type="Pfam" id="PF00994">
    <property type="entry name" value="MoCF_biosynth"/>
    <property type="match status" value="1"/>
</dbReference>
<dbReference type="EMBL" id="SGPM01000222">
    <property type="protein sequence ID" value="THH27821.1"/>
    <property type="molecule type" value="Genomic_DNA"/>
</dbReference>
<comment type="caution">
    <text evidence="6">The sequence shown here is derived from an EMBL/GenBank/DDBJ whole genome shotgun (WGS) entry which is preliminary data.</text>
</comment>
<dbReference type="SUPFAM" id="SSF63882">
    <property type="entry name" value="MoeA N-terminal region -like"/>
    <property type="match status" value="1"/>
</dbReference>
<dbReference type="InterPro" id="IPR038987">
    <property type="entry name" value="MoeA-like"/>
</dbReference>
<dbReference type="GO" id="GO:0006777">
    <property type="term" value="P:Mo-molybdopterin cofactor biosynthetic process"/>
    <property type="evidence" value="ECO:0007669"/>
    <property type="project" value="UniProtKB-UniRule"/>
</dbReference>
<comment type="catalytic activity">
    <reaction evidence="3">
        <text>adenylyl-molybdopterin + molybdate = Mo-molybdopterin + AMP + H(+)</text>
        <dbReference type="Rhea" id="RHEA:35047"/>
        <dbReference type="ChEBI" id="CHEBI:15378"/>
        <dbReference type="ChEBI" id="CHEBI:36264"/>
        <dbReference type="ChEBI" id="CHEBI:62727"/>
        <dbReference type="ChEBI" id="CHEBI:71302"/>
        <dbReference type="ChEBI" id="CHEBI:456215"/>
    </reaction>
</comment>
<sequence>MLDEIDPLSIVVLPVNPQLRGCVLAEDVHSLSDVPSTFTTNVDGYALKASYGPGIYDVITGPCKELPSTNAICRVNTGGPIPSGADAVIMVEDTRVHATTKVVHGHKSEETHIETLAKVDLGENVRKPGSDAKKGDLVLEKGTVLHHLGGEIGTLAFVGRTEVKVHPKPIVAILSTGNELRDLHVPSDGTIWDTNRPSLHAALEGMGYEVIDLGIVPDEFSPTEYVPTTVDLIHASPWL</sequence>
<dbReference type="InterPro" id="IPR001453">
    <property type="entry name" value="MoaB/Mog_dom"/>
</dbReference>
<evidence type="ECO:0000313" key="7">
    <source>
        <dbReference type="Proteomes" id="UP000308730"/>
    </source>
</evidence>
<dbReference type="OrthoDB" id="4349954at2759"/>
<comment type="similarity">
    <text evidence="3">Belongs to the MoeA family.</text>
</comment>
<keyword evidence="3" id="KW-0501">Molybdenum cofactor biosynthesis</keyword>
<dbReference type="EC" id="2.7.7.75" evidence="2"/>
<feature type="domain" description="MoeA N-terminal and linker" evidence="5">
    <location>
        <begin position="13"/>
        <end position="159"/>
    </location>
</feature>
<comment type="pathway">
    <text evidence="3">Cofactor biosynthesis; molybdopterin biosynthesis.</text>
</comment>
<reference evidence="6 7" key="1">
    <citation type="submission" date="2019-02" db="EMBL/GenBank/DDBJ databases">
        <title>Genome sequencing of the rare red list fungi Antrodiella citrinella (Flaviporus citrinellus).</title>
        <authorList>
            <person name="Buettner E."/>
            <person name="Kellner H."/>
        </authorList>
    </citation>
    <scope>NUCLEOTIDE SEQUENCE [LARGE SCALE GENOMIC DNA]</scope>
    <source>
        <strain evidence="6 7">DSM 108506</strain>
    </source>
</reference>
<keyword evidence="3" id="KW-0500">Molybdenum</keyword>
<evidence type="ECO:0000259" key="5">
    <source>
        <dbReference type="Pfam" id="PF03453"/>
    </source>
</evidence>
<keyword evidence="3" id="KW-0479">Metal-binding</keyword>
<dbReference type="GO" id="GO:0005829">
    <property type="term" value="C:cytosol"/>
    <property type="evidence" value="ECO:0007669"/>
    <property type="project" value="TreeGrafter"/>
</dbReference>
<organism evidence="6 7">
    <name type="scientific">Antrodiella citrinella</name>
    <dbReference type="NCBI Taxonomy" id="2447956"/>
    <lineage>
        <taxon>Eukaryota</taxon>
        <taxon>Fungi</taxon>
        <taxon>Dikarya</taxon>
        <taxon>Basidiomycota</taxon>
        <taxon>Agaricomycotina</taxon>
        <taxon>Agaricomycetes</taxon>
        <taxon>Polyporales</taxon>
        <taxon>Steccherinaceae</taxon>
        <taxon>Antrodiella</taxon>
    </lineage>
</organism>
<dbReference type="GO" id="GO:0061598">
    <property type="term" value="F:molybdopterin adenylyltransferase activity"/>
    <property type="evidence" value="ECO:0007669"/>
    <property type="project" value="UniProtKB-UniRule"/>
</dbReference>
<evidence type="ECO:0000256" key="1">
    <source>
        <dbReference type="ARBA" id="ARBA00008339"/>
    </source>
</evidence>